<dbReference type="HOGENOM" id="CLU_042257_1_0_11"/>
<dbReference type="GO" id="GO:0016757">
    <property type="term" value="F:glycosyltransferase activity"/>
    <property type="evidence" value="ECO:0007669"/>
    <property type="project" value="UniProtKB-KW"/>
</dbReference>
<evidence type="ECO:0000313" key="5">
    <source>
        <dbReference type="EMBL" id="AEG45271.1"/>
    </source>
</evidence>
<dbReference type="Pfam" id="PF13439">
    <property type="entry name" value="Glyco_transf_4"/>
    <property type="match status" value="1"/>
</dbReference>
<keyword evidence="2 5" id="KW-0808">Transferase</keyword>
<reference evidence="5 6" key="1">
    <citation type="submission" date="2011-05" db="EMBL/GenBank/DDBJ databases">
        <title>Complete sequence of Isoptericola variabilis 225.</title>
        <authorList>
            <consortium name="US DOE Joint Genome Institute"/>
            <person name="Lucas S."/>
            <person name="Han J."/>
            <person name="Lapidus A."/>
            <person name="Cheng J.-F."/>
            <person name="Goodwin L."/>
            <person name="Pitluck S."/>
            <person name="Peters L."/>
            <person name="Mikhailova N."/>
            <person name="Zeytun A."/>
            <person name="Han C."/>
            <person name="Tapia R."/>
            <person name="Land M."/>
            <person name="Hauser L."/>
            <person name="Kyrpides N."/>
            <person name="Ivanova N."/>
            <person name="Pagani I."/>
            <person name="Siebers A."/>
            <person name="Allgaier M."/>
            <person name="Thelen M."/>
            <person name="Hugenholtz P."/>
            <person name="Gladden J."/>
            <person name="Woyke T."/>
        </authorList>
    </citation>
    <scope>NUCLEOTIDE SEQUENCE [LARGE SCALE GENOMIC DNA]</scope>
    <source>
        <strain evidence="6">225</strain>
    </source>
</reference>
<dbReference type="PANTHER" id="PTHR12526:SF595">
    <property type="entry name" value="BLL5217 PROTEIN"/>
    <property type="match status" value="1"/>
</dbReference>
<dbReference type="KEGG" id="iva:Isova_2567"/>
<evidence type="ECO:0000259" key="3">
    <source>
        <dbReference type="Pfam" id="PF00534"/>
    </source>
</evidence>
<dbReference type="Pfam" id="PF00534">
    <property type="entry name" value="Glycos_transf_1"/>
    <property type="match status" value="1"/>
</dbReference>
<dbReference type="eggNOG" id="COG0438">
    <property type="taxonomic scope" value="Bacteria"/>
</dbReference>
<dbReference type="SUPFAM" id="SSF53756">
    <property type="entry name" value="UDP-Glycosyltransferase/glycogen phosphorylase"/>
    <property type="match status" value="1"/>
</dbReference>
<proteinExistence type="predicted"/>
<dbReference type="PANTHER" id="PTHR12526">
    <property type="entry name" value="GLYCOSYLTRANSFERASE"/>
    <property type="match status" value="1"/>
</dbReference>
<evidence type="ECO:0000256" key="1">
    <source>
        <dbReference type="ARBA" id="ARBA00022676"/>
    </source>
</evidence>
<feature type="domain" description="Glycosyl transferase family 1" evidence="3">
    <location>
        <begin position="196"/>
        <end position="335"/>
    </location>
</feature>
<protein>
    <submittedName>
        <fullName evidence="5">Glycosyl transferase group 1</fullName>
    </submittedName>
</protein>
<dbReference type="InterPro" id="IPR028098">
    <property type="entry name" value="Glyco_trans_4-like_N"/>
</dbReference>
<name>F6FTA7_ISOV2</name>
<evidence type="ECO:0000256" key="2">
    <source>
        <dbReference type="ARBA" id="ARBA00022679"/>
    </source>
</evidence>
<keyword evidence="1" id="KW-0328">Glycosyltransferase</keyword>
<dbReference type="RefSeq" id="WP_013839662.1">
    <property type="nucleotide sequence ID" value="NC_015588.1"/>
</dbReference>
<evidence type="ECO:0000259" key="4">
    <source>
        <dbReference type="Pfam" id="PF13439"/>
    </source>
</evidence>
<dbReference type="AlphaFoldDB" id="F6FTA7"/>
<accession>F6FTA7</accession>
<gene>
    <name evidence="5" type="ordered locus">Isova_2567</name>
</gene>
<dbReference type="InterPro" id="IPR001296">
    <property type="entry name" value="Glyco_trans_1"/>
</dbReference>
<evidence type="ECO:0000313" key="6">
    <source>
        <dbReference type="Proteomes" id="UP000009236"/>
    </source>
</evidence>
<dbReference type="EMBL" id="CP002810">
    <property type="protein sequence ID" value="AEG45271.1"/>
    <property type="molecule type" value="Genomic_DNA"/>
</dbReference>
<organism evidence="6">
    <name type="scientific">Isoptericola variabilis (strain 225)</name>
    <dbReference type="NCBI Taxonomy" id="743718"/>
    <lineage>
        <taxon>Bacteria</taxon>
        <taxon>Bacillati</taxon>
        <taxon>Actinomycetota</taxon>
        <taxon>Actinomycetes</taxon>
        <taxon>Micrococcales</taxon>
        <taxon>Promicromonosporaceae</taxon>
        <taxon>Isoptericola</taxon>
    </lineage>
</organism>
<dbReference type="CDD" id="cd03802">
    <property type="entry name" value="GT4_AviGT4-like"/>
    <property type="match status" value="1"/>
</dbReference>
<dbReference type="STRING" id="743718.Isova_2567"/>
<sequence length="386" mass="40886">MSFTRSSSAAALSALPDVGADLGAPRTDAPLRIGMVAPPWFSLPPSGYGGTEAVVAGLVDKLVERGHEVVLVGAGVNGTLAQEFHAVYDVPPTERLGEPLPEAMTAAYAQQVLADAGVDVVHDNTLAGPLLAGGRAAPTVVTMHGPVTGECGRYHELLGRSVSVVAISDAQRRLNPRIAWCGTVHNGIDVTSFPFEPDKDDYVLWIGRFSPDKAPDLAIEAARRTGRPILLAGKLNERSEREYFDAVVRPLLGDDAQYVGEADAVIKRELFASAACLAFPIQWEEPFGMVMAEAMACGTPVVAMRRGSVPEVVADGETGFVVETMDDFVAAVERAGEIDPYACRAHALEKFDLSVMAAGYERVYRSLLQVGEPDDGGTTALQALAA</sequence>
<dbReference type="Gene3D" id="3.40.50.2000">
    <property type="entry name" value="Glycogen Phosphorylase B"/>
    <property type="match status" value="2"/>
</dbReference>
<keyword evidence="6" id="KW-1185">Reference proteome</keyword>
<feature type="domain" description="Glycosyltransferase subfamily 4-like N-terminal" evidence="4">
    <location>
        <begin position="48"/>
        <end position="190"/>
    </location>
</feature>
<dbReference type="Proteomes" id="UP000009236">
    <property type="component" value="Chromosome"/>
</dbReference>